<dbReference type="GO" id="GO:0046872">
    <property type="term" value="F:metal ion binding"/>
    <property type="evidence" value="ECO:0007669"/>
    <property type="project" value="InterPro"/>
</dbReference>
<feature type="domain" description="Peptidase M16 C-terminal" evidence="3">
    <location>
        <begin position="149"/>
        <end position="325"/>
    </location>
</feature>
<evidence type="ECO:0000259" key="3">
    <source>
        <dbReference type="Pfam" id="PF05193"/>
    </source>
</evidence>
<gene>
    <name evidence="4" type="ORF">HXX08_24525</name>
    <name evidence="5" type="ORF">OZ401_004590</name>
</gene>
<dbReference type="AlphaFoldDB" id="A0A8T7MA78"/>
<evidence type="ECO:0000313" key="7">
    <source>
        <dbReference type="Proteomes" id="UP001431572"/>
    </source>
</evidence>
<dbReference type="PANTHER" id="PTHR11851">
    <property type="entry name" value="METALLOPROTEASE"/>
    <property type="match status" value="1"/>
</dbReference>
<dbReference type="EMBL" id="CP128400">
    <property type="protein sequence ID" value="WJW68963.1"/>
    <property type="molecule type" value="Genomic_DNA"/>
</dbReference>
<reference evidence="5" key="2">
    <citation type="journal article" date="2024" name="Nature">
        <title>Anoxygenic phototroph of the Chloroflexota uses a type I reaction centre.</title>
        <authorList>
            <person name="Tsuji J.M."/>
            <person name="Shaw N.A."/>
            <person name="Nagashima S."/>
            <person name="Venkiteswaran J.J."/>
            <person name="Schiff S.L."/>
            <person name="Watanabe T."/>
            <person name="Fukui M."/>
            <person name="Hanada S."/>
            <person name="Tank M."/>
            <person name="Neufeld J.D."/>
        </authorList>
    </citation>
    <scope>NUCLEOTIDE SEQUENCE</scope>
    <source>
        <strain evidence="5">L227-S17</strain>
    </source>
</reference>
<dbReference type="EMBL" id="JACATZ010000003">
    <property type="protein sequence ID" value="NWJ49035.1"/>
    <property type="molecule type" value="Genomic_DNA"/>
</dbReference>
<evidence type="ECO:0000313" key="6">
    <source>
        <dbReference type="Proteomes" id="UP000521676"/>
    </source>
</evidence>
<dbReference type="Proteomes" id="UP001431572">
    <property type="component" value="Chromosome 2"/>
</dbReference>
<dbReference type="Pfam" id="PF00675">
    <property type="entry name" value="Peptidase_M16"/>
    <property type="match status" value="1"/>
</dbReference>
<organism evidence="4 6">
    <name type="scientific">Candidatus Chlorohelix allophototropha</name>
    <dbReference type="NCBI Taxonomy" id="3003348"/>
    <lineage>
        <taxon>Bacteria</taxon>
        <taxon>Bacillati</taxon>
        <taxon>Chloroflexota</taxon>
        <taxon>Chloroflexia</taxon>
        <taxon>Candidatus Chloroheliales</taxon>
        <taxon>Candidatus Chloroheliaceae</taxon>
        <taxon>Candidatus Chlorohelix</taxon>
    </lineage>
</organism>
<reference evidence="4 6" key="1">
    <citation type="submission" date="2020-06" db="EMBL/GenBank/DDBJ databases">
        <title>Anoxygenic phototrophic Chloroflexota member uses a Type I reaction center.</title>
        <authorList>
            <person name="Tsuji J.M."/>
            <person name="Shaw N.A."/>
            <person name="Nagashima S."/>
            <person name="Venkiteswaran J."/>
            <person name="Schiff S.L."/>
            <person name="Hanada S."/>
            <person name="Tank M."/>
            <person name="Neufeld J.D."/>
        </authorList>
    </citation>
    <scope>NUCLEOTIDE SEQUENCE [LARGE SCALE GENOMIC DNA]</scope>
    <source>
        <strain evidence="4">L227-S17</strain>
    </source>
</reference>
<comment type="similarity">
    <text evidence="1">Belongs to the peptidase M16 family.</text>
</comment>
<keyword evidence="7" id="KW-1185">Reference proteome</keyword>
<dbReference type="PANTHER" id="PTHR11851:SF49">
    <property type="entry name" value="MITOCHONDRIAL-PROCESSING PEPTIDASE SUBUNIT ALPHA"/>
    <property type="match status" value="1"/>
</dbReference>
<dbReference type="Proteomes" id="UP000521676">
    <property type="component" value="Unassembled WGS sequence"/>
</dbReference>
<dbReference type="Pfam" id="PF05193">
    <property type="entry name" value="Peptidase_M16_C"/>
    <property type="match status" value="1"/>
</dbReference>
<protein>
    <submittedName>
        <fullName evidence="4">Insulinase family protein</fullName>
    </submittedName>
</protein>
<name>A0A8T7MA78_9CHLR</name>
<dbReference type="Gene3D" id="3.30.830.10">
    <property type="entry name" value="Metalloenzyme, LuxS/M16 peptidase-like"/>
    <property type="match status" value="2"/>
</dbReference>
<dbReference type="InterPro" id="IPR011765">
    <property type="entry name" value="Pept_M16_N"/>
</dbReference>
<accession>A0A8T7MA78</accession>
<dbReference type="InterPro" id="IPR007863">
    <property type="entry name" value="Peptidase_M16_C"/>
</dbReference>
<evidence type="ECO:0000313" key="5">
    <source>
        <dbReference type="EMBL" id="WJW68963.1"/>
    </source>
</evidence>
<dbReference type="InterPro" id="IPR050361">
    <property type="entry name" value="MPP/UQCRC_Complex"/>
</dbReference>
<evidence type="ECO:0000259" key="2">
    <source>
        <dbReference type="Pfam" id="PF00675"/>
    </source>
</evidence>
<feature type="domain" description="Peptidase M16 N-terminal" evidence="2">
    <location>
        <begin position="5"/>
        <end position="141"/>
    </location>
</feature>
<sequence length="406" mass="45260">MPDVHSLTIGILLEVGSRHEKAEENGIAHCIEHLLFRGTSTRDAATLARMIDLAGGQLGAFTTRDYTCLFAAVLDDYRTFALDIFGDLLLHSVFEDESIKREQEVIIQELEAGDERPEKLAQQLLKNIAWNNHPLGSNIYGNRDSVACLNRNNIIDFYLDYYGADRIIVAAAGNLEHEDFVAQTNDALWALPTSRVLHAENRGNIVDFQAGLEVKKRDSAHIYFALGAPAPHYTSENRYSAYVLNSLLGAGMSSRLYRQIRDERALVYDIGSSYHPYCEAGMLLVEGFTTPPNFIPVLYHIVETLQSLCTESVSEEEIWRAKERLRGEILLGAESSNSRMSQLSTQELYFGRHIQLDELVTEIRAVSTESITAMASDIFQPGNIALAAVGAIDELEQDYVLSLLGL</sequence>
<evidence type="ECO:0000313" key="4">
    <source>
        <dbReference type="EMBL" id="NWJ49035.1"/>
    </source>
</evidence>
<dbReference type="SUPFAM" id="SSF63411">
    <property type="entry name" value="LuxS/MPP-like metallohydrolase"/>
    <property type="match status" value="2"/>
</dbReference>
<proteinExistence type="inferred from homology"/>
<evidence type="ECO:0000256" key="1">
    <source>
        <dbReference type="ARBA" id="ARBA00007261"/>
    </source>
</evidence>
<dbReference type="InterPro" id="IPR011249">
    <property type="entry name" value="Metalloenz_LuxS/M16"/>
</dbReference>